<reference evidence="3" key="1">
    <citation type="submission" date="2018-06" db="EMBL/GenBank/DDBJ databases">
        <authorList>
            <person name="Zhirakovskaya E."/>
        </authorList>
    </citation>
    <scope>NUCLEOTIDE SEQUENCE</scope>
</reference>
<gene>
    <name evidence="3" type="ORF">MNBD_GAMMA09-270</name>
</gene>
<evidence type="ECO:0000256" key="1">
    <source>
        <dbReference type="SAM" id="MobiDB-lite"/>
    </source>
</evidence>
<feature type="compositionally biased region" description="Polar residues" evidence="1">
    <location>
        <begin position="9"/>
        <end position="24"/>
    </location>
</feature>
<feature type="domain" description="Smr" evidence="2">
    <location>
        <begin position="87"/>
        <end position="168"/>
    </location>
</feature>
<dbReference type="InterPro" id="IPR002625">
    <property type="entry name" value="Smr_dom"/>
</dbReference>
<dbReference type="Gene3D" id="3.30.1370.110">
    <property type="match status" value="1"/>
</dbReference>
<evidence type="ECO:0000313" key="3">
    <source>
        <dbReference type="EMBL" id="VAW62134.1"/>
    </source>
</evidence>
<dbReference type="GO" id="GO:0004520">
    <property type="term" value="F:DNA endonuclease activity"/>
    <property type="evidence" value="ECO:0007669"/>
    <property type="project" value="TreeGrafter"/>
</dbReference>
<dbReference type="InterPro" id="IPR036063">
    <property type="entry name" value="Smr_dom_sf"/>
</dbReference>
<protein>
    <recommendedName>
        <fullName evidence="2">Smr domain-containing protein</fullName>
    </recommendedName>
</protein>
<dbReference type="EMBL" id="UOFI01000020">
    <property type="protein sequence ID" value="VAW62134.1"/>
    <property type="molecule type" value="Genomic_DNA"/>
</dbReference>
<feature type="region of interest" description="Disordered" evidence="1">
    <location>
        <begin position="1"/>
        <end position="36"/>
    </location>
</feature>
<organism evidence="3">
    <name type="scientific">hydrothermal vent metagenome</name>
    <dbReference type="NCBI Taxonomy" id="652676"/>
    <lineage>
        <taxon>unclassified sequences</taxon>
        <taxon>metagenomes</taxon>
        <taxon>ecological metagenomes</taxon>
    </lineage>
</organism>
<proteinExistence type="predicted"/>
<dbReference type="SMART" id="SM00463">
    <property type="entry name" value="SMR"/>
    <property type="match status" value="1"/>
</dbReference>
<accession>A0A3B0Y0V8</accession>
<dbReference type="AlphaFoldDB" id="A0A3B0Y0V8"/>
<sequence>MKEDEKGSIFNQAMQDVTPITSDRANLKQKPGTIKKRPQVTEQKIKDTLSDGFIPECEDFLEFMRPGVQKSYMKQIRTGKVPIDDHIDLHGYRRDDARNILLRFLDHAQQSSYRLVRVVHGKGYHSGNGQPVLKAMVNKWLQNIPQVLAFVSTRAEDGGTGAVYVLLKKNTAD</sequence>
<name>A0A3B0Y0V8_9ZZZZ</name>
<dbReference type="PANTHER" id="PTHR35562:SF2">
    <property type="entry name" value="DNA ENDONUCLEASE SMRA-RELATED"/>
    <property type="match status" value="1"/>
</dbReference>
<dbReference type="Pfam" id="PF01713">
    <property type="entry name" value="Smr"/>
    <property type="match status" value="1"/>
</dbReference>
<evidence type="ECO:0000259" key="2">
    <source>
        <dbReference type="PROSITE" id="PS50828"/>
    </source>
</evidence>
<dbReference type="PROSITE" id="PS50828">
    <property type="entry name" value="SMR"/>
    <property type="match status" value="1"/>
</dbReference>
<dbReference type="PANTHER" id="PTHR35562">
    <property type="entry name" value="DNA ENDONUCLEASE SMRA-RELATED"/>
    <property type="match status" value="1"/>
</dbReference>
<dbReference type="SUPFAM" id="SSF160443">
    <property type="entry name" value="SMR domain-like"/>
    <property type="match status" value="1"/>
</dbReference>